<dbReference type="OrthoDB" id="284184at2759"/>
<dbReference type="SUPFAM" id="SSF53474">
    <property type="entry name" value="alpha/beta-Hydrolases"/>
    <property type="match status" value="1"/>
</dbReference>
<name>A0A0D2KAU0_9EURO</name>
<dbReference type="PANTHER" id="PTHR43329">
    <property type="entry name" value="EPOXIDE HYDROLASE"/>
    <property type="match status" value="1"/>
</dbReference>
<dbReference type="InterPro" id="IPR000073">
    <property type="entry name" value="AB_hydrolase_1"/>
</dbReference>
<dbReference type="InterPro" id="IPR000639">
    <property type="entry name" value="Epox_hydrolase-like"/>
</dbReference>
<evidence type="ECO:0000313" key="4">
    <source>
        <dbReference type="EMBL" id="KIY00265.1"/>
    </source>
</evidence>
<dbReference type="InterPro" id="IPR029058">
    <property type="entry name" value="AB_hydrolase_fold"/>
</dbReference>
<dbReference type="Proteomes" id="UP000053411">
    <property type="component" value="Unassembled WGS sequence"/>
</dbReference>
<dbReference type="EMBL" id="KN848067">
    <property type="protein sequence ID" value="KIY00265.1"/>
    <property type="molecule type" value="Genomic_DNA"/>
</dbReference>
<proteinExistence type="inferred from homology"/>
<gene>
    <name evidence="4" type="ORF">Z520_03950</name>
</gene>
<dbReference type="GO" id="GO:0016787">
    <property type="term" value="F:hydrolase activity"/>
    <property type="evidence" value="ECO:0007669"/>
    <property type="project" value="UniProtKB-KW"/>
</dbReference>
<protein>
    <recommendedName>
        <fullName evidence="3">AB hydrolase-1 domain-containing protein</fullName>
    </recommendedName>
</protein>
<dbReference type="AlphaFoldDB" id="A0A0D2KAU0"/>
<dbReference type="PRINTS" id="PR00412">
    <property type="entry name" value="EPOXHYDRLASE"/>
</dbReference>
<comment type="similarity">
    <text evidence="2">Belongs to the AB hydrolase superfamily. Epoxide hydrolase family.</text>
</comment>
<evidence type="ECO:0000313" key="5">
    <source>
        <dbReference type="Proteomes" id="UP000053411"/>
    </source>
</evidence>
<evidence type="ECO:0000259" key="3">
    <source>
        <dbReference type="Pfam" id="PF00561"/>
    </source>
</evidence>
<reference evidence="4 5" key="1">
    <citation type="submission" date="2015-01" db="EMBL/GenBank/DDBJ databases">
        <title>The Genome Sequence of Fonsecaea multimorphosa CBS 102226.</title>
        <authorList>
            <consortium name="The Broad Institute Genomics Platform"/>
            <person name="Cuomo C."/>
            <person name="de Hoog S."/>
            <person name="Gorbushina A."/>
            <person name="Stielow B."/>
            <person name="Teixiera M."/>
            <person name="Abouelleil A."/>
            <person name="Chapman S.B."/>
            <person name="Priest M."/>
            <person name="Young S.K."/>
            <person name="Wortman J."/>
            <person name="Nusbaum C."/>
            <person name="Birren B."/>
        </authorList>
    </citation>
    <scope>NUCLEOTIDE SEQUENCE [LARGE SCALE GENOMIC DNA]</scope>
    <source>
        <strain evidence="4 5">CBS 102226</strain>
    </source>
</reference>
<dbReference type="GeneID" id="27709696"/>
<dbReference type="RefSeq" id="XP_016634387.1">
    <property type="nucleotide sequence ID" value="XM_016774460.1"/>
</dbReference>
<dbReference type="Gene3D" id="3.40.50.1820">
    <property type="entry name" value="alpha/beta hydrolase"/>
    <property type="match status" value="1"/>
</dbReference>
<accession>A0A0D2KAU0</accession>
<evidence type="ECO:0000256" key="1">
    <source>
        <dbReference type="ARBA" id="ARBA00022801"/>
    </source>
</evidence>
<keyword evidence="5" id="KW-1185">Reference proteome</keyword>
<organism evidence="4 5">
    <name type="scientific">Fonsecaea multimorphosa CBS 102226</name>
    <dbReference type="NCBI Taxonomy" id="1442371"/>
    <lineage>
        <taxon>Eukaryota</taxon>
        <taxon>Fungi</taxon>
        <taxon>Dikarya</taxon>
        <taxon>Ascomycota</taxon>
        <taxon>Pezizomycotina</taxon>
        <taxon>Eurotiomycetes</taxon>
        <taxon>Chaetothyriomycetidae</taxon>
        <taxon>Chaetothyriales</taxon>
        <taxon>Herpotrichiellaceae</taxon>
        <taxon>Fonsecaea</taxon>
    </lineage>
</organism>
<evidence type="ECO:0000256" key="2">
    <source>
        <dbReference type="ARBA" id="ARBA00038334"/>
    </source>
</evidence>
<keyword evidence="1" id="KW-0378">Hydrolase</keyword>
<sequence length="325" mass="36927">MTFPDNFKTLTLLSGVTYGYVHVAASPYKSTILFLHGFPSSSYGWRHQVSHFASAGYGVLAPDLLGYGATDQPQSAQEYTARKMASEIVEILDHETIRGPIHGVGHDWGSFLLSRLANYHRERFQSYSFLDVAYMVPGVEFDVDAFEESAKAQFGYVQFGFWKFLIEDDAAALIGQHFDSFHSLLYAADAAMWKDHLGPKDALRAWLTTNQIGPLADYITQEGKIRHREIFQDNYGPATNWYRAFMANLNQKDEKETVVDPHLRHPVVLITASRDPVAIPAMMESWTRPFAKDLRIHSVDAGHWVQIETKNEVNRILQDFFSEVE</sequence>
<dbReference type="STRING" id="1442371.A0A0D2KAU0"/>
<feature type="domain" description="AB hydrolase-1" evidence="3">
    <location>
        <begin position="31"/>
        <end position="308"/>
    </location>
</feature>
<dbReference type="VEuPathDB" id="FungiDB:Z520_03950"/>
<dbReference type="Pfam" id="PF00561">
    <property type="entry name" value="Abhydrolase_1"/>
    <property type="match status" value="1"/>
</dbReference>